<dbReference type="AlphaFoldDB" id="A0A5Q4BF49"/>
<protein>
    <submittedName>
        <fullName evidence="2">Uncharacterized protein</fullName>
    </submittedName>
</protein>
<evidence type="ECO:0000256" key="1">
    <source>
        <dbReference type="SAM" id="Phobius"/>
    </source>
</evidence>
<accession>A0A5Q4BF49</accession>
<dbReference type="EMBL" id="PUHP01001701">
    <property type="protein sequence ID" value="TQN65304.1"/>
    <property type="molecule type" value="Genomic_DNA"/>
</dbReference>
<keyword evidence="1" id="KW-0812">Transmembrane</keyword>
<name>A0A5Q4BF49_9PEZI</name>
<keyword evidence="1" id="KW-0472">Membrane</keyword>
<dbReference type="OrthoDB" id="4810444at2759"/>
<proteinExistence type="predicted"/>
<comment type="caution">
    <text evidence="2">The sequence shown here is derived from an EMBL/GenBank/DDBJ whole genome shotgun (WGS) entry which is preliminary data.</text>
</comment>
<feature type="transmembrane region" description="Helical" evidence="1">
    <location>
        <begin position="28"/>
        <end position="48"/>
    </location>
</feature>
<sequence>MFCTAISNLFRYTNSAHQRYWRVLKFKFMWRPIAFLGTSVVTYIFFAANELFAVNINKAPGTFAWDDAVADVLEQMTLRVSFCFLEKLFISYIAVHYHYRGDNVKIPRIKDLQNALIALYDASVFPHPPHREPFAEEDLLIRNAKEASTTQAVSGSLANYLARLGIDGYKMTSLFGSFISAEPNAHWLRPASTYAVTERALGAADIWLSFAAEGKPGRAVDDIIEVLGPYRKSEPVAIFKTLNDNNSPDIRVEEFVGIVTEGGRTRHQVYKNMENMDHCINTFDWFCLLTLASVMISFVSKPGRCVFYYRETEG</sequence>
<keyword evidence="1" id="KW-1133">Transmembrane helix</keyword>
<organism evidence="2 3">
    <name type="scientific">Colletotrichum shisoi</name>
    <dbReference type="NCBI Taxonomy" id="2078593"/>
    <lineage>
        <taxon>Eukaryota</taxon>
        <taxon>Fungi</taxon>
        <taxon>Dikarya</taxon>
        <taxon>Ascomycota</taxon>
        <taxon>Pezizomycotina</taxon>
        <taxon>Sordariomycetes</taxon>
        <taxon>Hypocreomycetidae</taxon>
        <taxon>Glomerellales</taxon>
        <taxon>Glomerellaceae</taxon>
        <taxon>Colletotrichum</taxon>
        <taxon>Colletotrichum destructivum species complex</taxon>
    </lineage>
</organism>
<reference evidence="2 3" key="1">
    <citation type="journal article" date="2019" name="Sci. Rep.">
        <title>Colletotrichum shisoi sp. nov., an anthracnose pathogen of Perilla frutescens in Japan: molecular phylogenetic, morphological and genomic evidence.</title>
        <authorList>
            <person name="Gan P."/>
            <person name="Tsushima A."/>
            <person name="Hiroyama R."/>
            <person name="Narusaka M."/>
            <person name="Takano Y."/>
            <person name="Narusaka Y."/>
            <person name="Kawaradani M."/>
            <person name="Damm U."/>
            <person name="Shirasu K."/>
        </authorList>
    </citation>
    <scope>NUCLEOTIDE SEQUENCE [LARGE SCALE GENOMIC DNA]</scope>
    <source>
        <strain evidence="2 3">PG-2018a</strain>
    </source>
</reference>
<evidence type="ECO:0000313" key="2">
    <source>
        <dbReference type="EMBL" id="TQN65304.1"/>
    </source>
</evidence>
<gene>
    <name evidence="2" type="ORF">CSHISOI_10128</name>
</gene>
<evidence type="ECO:0000313" key="3">
    <source>
        <dbReference type="Proteomes" id="UP000326340"/>
    </source>
</evidence>
<dbReference type="Proteomes" id="UP000326340">
    <property type="component" value="Unassembled WGS sequence"/>
</dbReference>
<keyword evidence="3" id="KW-1185">Reference proteome</keyword>